<evidence type="ECO:0000256" key="1">
    <source>
        <dbReference type="SAM" id="MobiDB-lite"/>
    </source>
</evidence>
<comment type="caution">
    <text evidence="2">The sequence shown here is derived from an EMBL/GenBank/DDBJ whole genome shotgun (WGS) entry which is preliminary data.</text>
</comment>
<dbReference type="Proteomes" id="UP000737391">
    <property type="component" value="Unassembled WGS sequence"/>
</dbReference>
<evidence type="ECO:0000313" key="2">
    <source>
        <dbReference type="EMBL" id="KAF4473291.1"/>
    </source>
</evidence>
<proteinExistence type="predicted"/>
<feature type="non-terminal residue" evidence="2">
    <location>
        <position position="1"/>
    </location>
</feature>
<accession>A0A9P5AWH7</accession>
<feature type="region of interest" description="Disordered" evidence="1">
    <location>
        <begin position="152"/>
        <end position="230"/>
    </location>
</feature>
<reference evidence="2" key="1">
    <citation type="submission" date="2020-01" db="EMBL/GenBank/DDBJ databases">
        <title>Identification and distribution of gene clusters putatively required for synthesis of sphingolipid metabolism inhibitors in phylogenetically diverse species of the filamentous fungus Fusarium.</title>
        <authorList>
            <person name="Kim H.-S."/>
            <person name="Busman M."/>
            <person name="Brown D.W."/>
            <person name="Divon H."/>
            <person name="Uhlig S."/>
            <person name="Proctor R.H."/>
        </authorList>
    </citation>
    <scope>NUCLEOTIDE SEQUENCE</scope>
    <source>
        <strain evidence="2">NRRL 31653</strain>
    </source>
</reference>
<organism evidence="2 3">
    <name type="scientific">Fusarium agapanthi</name>
    <dbReference type="NCBI Taxonomy" id="1803897"/>
    <lineage>
        <taxon>Eukaryota</taxon>
        <taxon>Fungi</taxon>
        <taxon>Dikarya</taxon>
        <taxon>Ascomycota</taxon>
        <taxon>Pezizomycotina</taxon>
        <taxon>Sordariomycetes</taxon>
        <taxon>Hypocreomycetidae</taxon>
        <taxon>Hypocreales</taxon>
        <taxon>Nectriaceae</taxon>
        <taxon>Fusarium</taxon>
        <taxon>Fusarium fujikuroi species complex</taxon>
    </lineage>
</organism>
<protein>
    <submittedName>
        <fullName evidence="2">Uncharacterized protein</fullName>
    </submittedName>
</protein>
<name>A0A9P5AWH7_9HYPO</name>
<keyword evidence="3" id="KW-1185">Reference proteome</keyword>
<evidence type="ECO:0000313" key="3">
    <source>
        <dbReference type="Proteomes" id="UP000737391"/>
    </source>
</evidence>
<dbReference type="EMBL" id="LUFC02001777">
    <property type="protein sequence ID" value="KAF4473291.1"/>
    <property type="molecule type" value="Genomic_DNA"/>
</dbReference>
<gene>
    <name evidence="2" type="ORF">FAGAP_13276</name>
</gene>
<sequence length="230" mass="25969">NGDTQVRDFVLFIRLIWENPHTVDETASEDGCEEVSSVGSFIDDRTIADSQSEASLSELEYVPATPLRATKEPDLEEIYDRVTREDQLKRKRLQRPGADDDQLCGVKRRLFIEAGPSSNMVMWIHKARESLDRIQDEVTYVTEVMRFIEDEVTEKGTAGEPDSGERLGSPFQADTPLVHLVSSDESEDESSKDERRRGWTSAKAVVKVEPDSSQDPVGPGRRRVRWESGV</sequence>
<dbReference type="AlphaFoldDB" id="A0A9P5AWH7"/>